<feature type="domain" description="Phospholipid/glycerol acyltransferase" evidence="3">
    <location>
        <begin position="71"/>
        <end position="186"/>
    </location>
</feature>
<dbReference type="CDD" id="cd07989">
    <property type="entry name" value="LPLAT_AGPAT-like"/>
    <property type="match status" value="1"/>
</dbReference>
<dbReference type="PANTHER" id="PTHR10434:SF55">
    <property type="entry name" value="POSSIBLE ACYLTRANSFERASE"/>
    <property type="match status" value="1"/>
</dbReference>
<evidence type="ECO:0000256" key="2">
    <source>
        <dbReference type="ARBA" id="ARBA00023315"/>
    </source>
</evidence>
<dbReference type="PANTHER" id="PTHR10434">
    <property type="entry name" value="1-ACYL-SN-GLYCEROL-3-PHOSPHATE ACYLTRANSFERASE"/>
    <property type="match status" value="1"/>
</dbReference>
<sequence length="295" mass="32107">MQDHGAARGAHQWERAYAWPMSSFADVGGRAARRGNLLLYDYVRRAASWLVRSLRLRIIASGLSDVPTGQVVLAVTHFGYGDFLPVALAWWTDRHDRLRFMVGPRPYRSRLLGAAITACGGLAVLGEPNHASLTAAVRTLDAGWSIALFPEAGVSRSFTVRRCHTGAVRMALATGIPLIPVGVWGGQRIATRGHGPGNRTHRGSFRNAWRAPIRVHFGPPVVVSAGEPPEFSAQRLQTALQEAVDAAARDFPLGRPRGTWWVAAKDGGGAPTEAERDIWDAFDASHGLRPDRDKM</sequence>
<evidence type="ECO:0000313" key="5">
    <source>
        <dbReference type="Proteomes" id="UP001500432"/>
    </source>
</evidence>
<dbReference type="SUPFAM" id="SSF69593">
    <property type="entry name" value="Glycerol-3-phosphate (1)-acyltransferase"/>
    <property type="match status" value="1"/>
</dbReference>
<protein>
    <submittedName>
        <fullName evidence="4">Lysophospholipid acyltransferase family protein</fullName>
    </submittedName>
</protein>
<dbReference type="GO" id="GO:0016746">
    <property type="term" value="F:acyltransferase activity"/>
    <property type="evidence" value="ECO:0007669"/>
    <property type="project" value="UniProtKB-KW"/>
</dbReference>
<gene>
    <name evidence="4" type="ORF">GCM10009849_21720</name>
</gene>
<name>A0ABP5NQY0_9MICC</name>
<accession>A0ABP5NQY0</accession>
<dbReference type="Pfam" id="PF01553">
    <property type="entry name" value="Acyltransferase"/>
    <property type="match status" value="1"/>
</dbReference>
<proteinExistence type="predicted"/>
<dbReference type="SMART" id="SM00563">
    <property type="entry name" value="PlsC"/>
    <property type="match status" value="1"/>
</dbReference>
<dbReference type="Proteomes" id="UP001500432">
    <property type="component" value="Unassembled WGS sequence"/>
</dbReference>
<organism evidence="4 5">
    <name type="scientific">Sinomonas flava</name>
    <dbReference type="NCBI Taxonomy" id="496857"/>
    <lineage>
        <taxon>Bacteria</taxon>
        <taxon>Bacillati</taxon>
        <taxon>Actinomycetota</taxon>
        <taxon>Actinomycetes</taxon>
        <taxon>Micrococcales</taxon>
        <taxon>Micrococcaceae</taxon>
        <taxon>Sinomonas</taxon>
    </lineage>
</organism>
<dbReference type="EMBL" id="BAAAQW010000005">
    <property type="protein sequence ID" value="GAA2200588.1"/>
    <property type="molecule type" value="Genomic_DNA"/>
</dbReference>
<keyword evidence="1" id="KW-0808">Transferase</keyword>
<reference evidence="5" key="1">
    <citation type="journal article" date="2019" name="Int. J. Syst. Evol. Microbiol.">
        <title>The Global Catalogue of Microorganisms (GCM) 10K type strain sequencing project: providing services to taxonomists for standard genome sequencing and annotation.</title>
        <authorList>
            <consortium name="The Broad Institute Genomics Platform"/>
            <consortium name="The Broad Institute Genome Sequencing Center for Infectious Disease"/>
            <person name="Wu L."/>
            <person name="Ma J."/>
        </authorList>
    </citation>
    <scope>NUCLEOTIDE SEQUENCE [LARGE SCALE GENOMIC DNA]</scope>
    <source>
        <strain evidence="5">JCM 16034</strain>
    </source>
</reference>
<evidence type="ECO:0000259" key="3">
    <source>
        <dbReference type="SMART" id="SM00563"/>
    </source>
</evidence>
<evidence type="ECO:0000313" key="4">
    <source>
        <dbReference type="EMBL" id="GAA2200588.1"/>
    </source>
</evidence>
<keyword evidence="5" id="KW-1185">Reference proteome</keyword>
<comment type="caution">
    <text evidence="4">The sequence shown here is derived from an EMBL/GenBank/DDBJ whole genome shotgun (WGS) entry which is preliminary data.</text>
</comment>
<dbReference type="InterPro" id="IPR002123">
    <property type="entry name" value="Plipid/glycerol_acylTrfase"/>
</dbReference>
<evidence type="ECO:0000256" key="1">
    <source>
        <dbReference type="ARBA" id="ARBA00022679"/>
    </source>
</evidence>
<keyword evidence="2 4" id="KW-0012">Acyltransferase</keyword>